<dbReference type="InterPro" id="IPR001810">
    <property type="entry name" value="F-box_dom"/>
</dbReference>
<dbReference type="Gramene" id="OMERI08G01920.1">
    <property type="protein sequence ID" value="OMERI08G01920.1"/>
    <property type="gene ID" value="OMERI08G01920"/>
</dbReference>
<evidence type="ECO:0000313" key="2">
    <source>
        <dbReference type="EnsemblPlants" id="OMERI08G01920.1"/>
    </source>
</evidence>
<dbReference type="PANTHER" id="PTHR34708">
    <property type="entry name" value="OS07G0440000 PROTEIN"/>
    <property type="match status" value="1"/>
</dbReference>
<organism evidence="2">
    <name type="scientific">Oryza meridionalis</name>
    <dbReference type="NCBI Taxonomy" id="40149"/>
    <lineage>
        <taxon>Eukaryota</taxon>
        <taxon>Viridiplantae</taxon>
        <taxon>Streptophyta</taxon>
        <taxon>Embryophyta</taxon>
        <taxon>Tracheophyta</taxon>
        <taxon>Spermatophyta</taxon>
        <taxon>Magnoliopsida</taxon>
        <taxon>Liliopsida</taxon>
        <taxon>Poales</taxon>
        <taxon>Poaceae</taxon>
        <taxon>BOP clade</taxon>
        <taxon>Oryzoideae</taxon>
        <taxon>Oryzeae</taxon>
        <taxon>Oryzinae</taxon>
        <taxon>Oryza</taxon>
    </lineage>
</organism>
<accession>A0A0E0EHF5</accession>
<name>A0A0E0EHF5_9ORYZ</name>
<dbReference type="EnsemblPlants" id="OMERI08G01920.1">
    <property type="protein sequence ID" value="OMERI08G01920.1"/>
    <property type="gene ID" value="OMERI08G01920"/>
</dbReference>
<dbReference type="Pfam" id="PF00646">
    <property type="entry name" value="F-box"/>
    <property type="match status" value="1"/>
</dbReference>
<proteinExistence type="predicted"/>
<reference evidence="2" key="1">
    <citation type="submission" date="2015-04" db="UniProtKB">
        <authorList>
            <consortium name="EnsemblPlants"/>
        </authorList>
    </citation>
    <scope>IDENTIFICATION</scope>
</reference>
<sequence>MAMDSGWADLPQDILTLIADGLTIDSHACVRAVCTNWRSLLRPAAPSLLVVVSDADAEQQQRNSRRRLCALCLNPKSSTVLKRRMAAMLSLGSSDGWLAIDDPILRLVNPLTDEEIPCIIHPPNSEAARGCGCPRW</sequence>
<evidence type="ECO:0000313" key="3">
    <source>
        <dbReference type="Proteomes" id="UP000008021"/>
    </source>
</evidence>
<dbReference type="PANTHER" id="PTHR34708:SF1">
    <property type="entry name" value="OS08G0126400 PROTEIN"/>
    <property type="match status" value="1"/>
</dbReference>
<dbReference type="HOGENOM" id="CLU_1878742_0_0_1"/>
<feature type="domain" description="F-box" evidence="1">
    <location>
        <begin position="7"/>
        <end position="42"/>
    </location>
</feature>
<keyword evidence="3" id="KW-1185">Reference proteome</keyword>
<dbReference type="Gene3D" id="1.20.1280.50">
    <property type="match status" value="1"/>
</dbReference>
<dbReference type="SUPFAM" id="SSF81383">
    <property type="entry name" value="F-box domain"/>
    <property type="match status" value="1"/>
</dbReference>
<dbReference type="InterPro" id="IPR036047">
    <property type="entry name" value="F-box-like_dom_sf"/>
</dbReference>
<dbReference type="Proteomes" id="UP000008021">
    <property type="component" value="Chromosome 8"/>
</dbReference>
<dbReference type="AlphaFoldDB" id="A0A0E0EHF5"/>
<evidence type="ECO:0000259" key="1">
    <source>
        <dbReference type="Pfam" id="PF00646"/>
    </source>
</evidence>
<reference evidence="2" key="2">
    <citation type="submission" date="2018-05" db="EMBL/GenBank/DDBJ databases">
        <title>OmerRS3 (Oryza meridionalis Reference Sequence Version 3).</title>
        <authorList>
            <person name="Zhang J."/>
            <person name="Kudrna D."/>
            <person name="Lee S."/>
            <person name="Talag J."/>
            <person name="Welchert J."/>
            <person name="Wing R.A."/>
        </authorList>
    </citation>
    <scope>NUCLEOTIDE SEQUENCE [LARGE SCALE GENOMIC DNA]</scope>
    <source>
        <strain evidence="2">cv. OR44</strain>
    </source>
</reference>
<protein>
    <recommendedName>
        <fullName evidence="1">F-box domain-containing protein</fullName>
    </recommendedName>
</protein>